<keyword evidence="4" id="KW-1185">Reference proteome</keyword>
<protein>
    <submittedName>
        <fullName evidence="3">Uncharacterized protein</fullName>
    </submittedName>
</protein>
<name>A0A5R9ANN4_9MICC</name>
<sequence>MSADTTEQHAANGEQLRERYLPVSRKELRRRREAELAAQHDAQEESDNATEGAGSAPAEDELARAVQATAASESDELPEEPEVAIEASPAVEPLTDDPAEDAAEETAEEADAEDTADEAELPEQEEPAPLPEPEEAPARPEEEIADAAVQQALPTQDLPSQDPPAAAQDEATKPENTAARMAETRRVRRMLKETQSIPRLSPELLAELDATNAEIAKVEDANTVDPELLKRQQSLAAKAMQANQERMRKKHAKAEQERRRRSRERPESQILTEKMVRDSLAQDPEEMQYATGQIEPVHAQGAHGLDLNKMIDATARQADQQRFLMWTAIVLGLLLLIALATVAFVLF</sequence>
<keyword evidence="2" id="KW-0472">Membrane</keyword>
<gene>
    <name evidence="3" type="ORF">FEF27_02305</name>
</gene>
<keyword evidence="2" id="KW-1133">Transmembrane helix</keyword>
<feature type="region of interest" description="Disordered" evidence="1">
    <location>
        <begin position="241"/>
        <end position="277"/>
    </location>
</feature>
<evidence type="ECO:0000313" key="3">
    <source>
        <dbReference type="EMBL" id="TLP79447.1"/>
    </source>
</evidence>
<dbReference type="OrthoDB" id="4966741at2"/>
<feature type="compositionally biased region" description="Basic and acidic residues" evidence="1">
    <location>
        <begin position="15"/>
        <end position="35"/>
    </location>
</feature>
<dbReference type="Proteomes" id="UP000306544">
    <property type="component" value="Unassembled WGS sequence"/>
</dbReference>
<evidence type="ECO:0000256" key="2">
    <source>
        <dbReference type="SAM" id="Phobius"/>
    </source>
</evidence>
<evidence type="ECO:0000313" key="4">
    <source>
        <dbReference type="Proteomes" id="UP000306544"/>
    </source>
</evidence>
<evidence type="ECO:0000256" key="1">
    <source>
        <dbReference type="SAM" id="MobiDB-lite"/>
    </source>
</evidence>
<keyword evidence="2" id="KW-0812">Transmembrane</keyword>
<dbReference type="RefSeq" id="WP_138169208.1">
    <property type="nucleotide sequence ID" value="NZ_VAWA01000002.1"/>
</dbReference>
<feature type="compositionally biased region" description="Acidic residues" evidence="1">
    <location>
        <begin position="94"/>
        <end position="126"/>
    </location>
</feature>
<feature type="compositionally biased region" description="Acidic residues" evidence="1">
    <location>
        <begin position="73"/>
        <end position="83"/>
    </location>
</feature>
<comment type="caution">
    <text evidence="3">The sequence shown here is derived from an EMBL/GenBank/DDBJ whole genome shotgun (WGS) entry which is preliminary data.</text>
</comment>
<feature type="region of interest" description="Disordered" evidence="1">
    <location>
        <begin position="1"/>
        <end position="185"/>
    </location>
</feature>
<proteinExistence type="predicted"/>
<accession>A0A5R9ANN4</accession>
<dbReference type="EMBL" id="VAWA01000002">
    <property type="protein sequence ID" value="TLP79447.1"/>
    <property type="molecule type" value="Genomic_DNA"/>
</dbReference>
<dbReference type="AlphaFoldDB" id="A0A5R9ANN4"/>
<organism evidence="3 4">
    <name type="scientific">Nesterenkonia sphaerica</name>
    <dbReference type="NCBI Taxonomy" id="1804988"/>
    <lineage>
        <taxon>Bacteria</taxon>
        <taxon>Bacillati</taxon>
        <taxon>Actinomycetota</taxon>
        <taxon>Actinomycetes</taxon>
        <taxon>Micrococcales</taxon>
        <taxon>Micrococcaceae</taxon>
        <taxon>Nesterenkonia</taxon>
    </lineage>
</organism>
<reference evidence="3 4" key="1">
    <citation type="submission" date="2019-05" db="EMBL/GenBank/DDBJ databases">
        <title>Nesterenkonia sp. GY239, isolated from the Southern Atlantic Ocean.</title>
        <authorList>
            <person name="Zhang G."/>
        </authorList>
    </citation>
    <scope>NUCLEOTIDE SEQUENCE [LARGE SCALE GENOMIC DNA]</scope>
    <source>
        <strain evidence="3 4">GY239</strain>
    </source>
</reference>
<feature type="transmembrane region" description="Helical" evidence="2">
    <location>
        <begin position="323"/>
        <end position="346"/>
    </location>
</feature>